<sequence length="222" mass="25207">MISLGARPVLCGIAWWIMGKTCEVGQSFWVGLTFFSLLLFIEYLKSDDVWYKRWINIAGFTVFLGLTIIGLAGLVQTIEVDVSKAVADDMKKALAVNTNWNYGDNNLHKVAAIIDNSIDNEIRLLRHNMQGTQDANLHKASVDTIYNLWTGLKSIQGLHNDKQHLVIRVADDFLAFREYEIPLKIFWYFIGGITVFITVANFAAHMSCDERRKFLKNKGMSV</sequence>
<organism evidence="2 3">
    <name type="scientific">Acetonema longum DSM 6540</name>
    <dbReference type="NCBI Taxonomy" id="1009370"/>
    <lineage>
        <taxon>Bacteria</taxon>
        <taxon>Bacillati</taxon>
        <taxon>Bacillota</taxon>
        <taxon>Negativicutes</taxon>
        <taxon>Acetonemataceae</taxon>
        <taxon>Acetonema</taxon>
    </lineage>
</organism>
<feature type="transmembrane region" description="Helical" evidence="1">
    <location>
        <begin position="185"/>
        <end position="204"/>
    </location>
</feature>
<gene>
    <name evidence="2" type="ORF">ALO_02686</name>
</gene>
<evidence type="ECO:0000256" key="1">
    <source>
        <dbReference type="SAM" id="Phobius"/>
    </source>
</evidence>
<feature type="transmembrane region" description="Helical" evidence="1">
    <location>
        <begin position="56"/>
        <end position="75"/>
    </location>
</feature>
<protein>
    <submittedName>
        <fullName evidence="2">Uncharacterized protein</fullName>
    </submittedName>
</protein>
<reference evidence="2 3" key="1">
    <citation type="journal article" date="2011" name="EMBO J.">
        <title>Structural diversity of bacterial flagellar motors.</title>
        <authorList>
            <person name="Chen S."/>
            <person name="Beeby M."/>
            <person name="Murphy G.E."/>
            <person name="Leadbetter J.R."/>
            <person name="Hendrixson D.R."/>
            <person name="Briegel A."/>
            <person name="Li Z."/>
            <person name="Shi J."/>
            <person name="Tocheva E.I."/>
            <person name="Muller A."/>
            <person name="Dobro M.J."/>
            <person name="Jensen G.J."/>
        </authorList>
    </citation>
    <scope>NUCLEOTIDE SEQUENCE [LARGE SCALE GENOMIC DNA]</scope>
    <source>
        <strain evidence="2 3">DSM 6540</strain>
    </source>
</reference>
<keyword evidence="3" id="KW-1185">Reference proteome</keyword>
<dbReference type="STRING" id="1009370.ALO_02686"/>
<keyword evidence="1" id="KW-0812">Transmembrane</keyword>
<evidence type="ECO:0000313" key="2">
    <source>
        <dbReference type="EMBL" id="EGO65483.1"/>
    </source>
</evidence>
<proteinExistence type="predicted"/>
<evidence type="ECO:0000313" key="3">
    <source>
        <dbReference type="Proteomes" id="UP000003240"/>
    </source>
</evidence>
<feature type="transmembrane region" description="Helical" evidence="1">
    <location>
        <begin position="26"/>
        <end position="44"/>
    </location>
</feature>
<accession>F7NES2</accession>
<dbReference type="AlphaFoldDB" id="F7NES2"/>
<keyword evidence="1" id="KW-1133">Transmembrane helix</keyword>
<comment type="caution">
    <text evidence="2">The sequence shown here is derived from an EMBL/GenBank/DDBJ whole genome shotgun (WGS) entry which is preliminary data.</text>
</comment>
<dbReference type="EMBL" id="AFGF01000017">
    <property type="protein sequence ID" value="EGO65483.1"/>
    <property type="molecule type" value="Genomic_DNA"/>
</dbReference>
<dbReference type="Proteomes" id="UP000003240">
    <property type="component" value="Unassembled WGS sequence"/>
</dbReference>
<dbReference type="RefSeq" id="WP_004092555.1">
    <property type="nucleotide sequence ID" value="NZ_AFGF01000017.1"/>
</dbReference>
<keyword evidence="1" id="KW-0472">Membrane</keyword>
<name>F7NES2_9FIRM</name>